<keyword evidence="6" id="KW-0479">Metal-binding</keyword>
<comment type="cofactor">
    <cofactor evidence="1">
        <name>K(+)</name>
        <dbReference type="ChEBI" id="CHEBI:29103"/>
    </cofactor>
</comment>
<dbReference type="Pfam" id="PF02887">
    <property type="entry name" value="PK_C"/>
    <property type="match status" value="1"/>
</dbReference>
<dbReference type="InterPro" id="IPR036918">
    <property type="entry name" value="Pyrv_Knase_C_sf"/>
</dbReference>
<dbReference type="Proteomes" id="UP000063965">
    <property type="component" value="Chromosome"/>
</dbReference>
<dbReference type="InterPro" id="IPR018209">
    <property type="entry name" value="Pyrv_Knase_AS"/>
</dbReference>
<feature type="domain" description="Pyruvate kinase barrel" evidence="15">
    <location>
        <begin position="10"/>
        <end position="332"/>
    </location>
</feature>
<dbReference type="PRINTS" id="PR01050">
    <property type="entry name" value="PYRUVTKNASE"/>
</dbReference>
<keyword evidence="9" id="KW-0067">ATP-binding</keyword>
<evidence type="ECO:0000256" key="7">
    <source>
        <dbReference type="ARBA" id="ARBA00022741"/>
    </source>
</evidence>
<organism evidence="17 18">
    <name type="scientific">Candidatus Coxiella mudrowiae</name>
    <dbReference type="NCBI Taxonomy" id="2054173"/>
    <lineage>
        <taxon>Bacteria</taxon>
        <taxon>Pseudomonadati</taxon>
        <taxon>Pseudomonadota</taxon>
        <taxon>Gammaproteobacteria</taxon>
        <taxon>Legionellales</taxon>
        <taxon>Coxiellaceae</taxon>
        <taxon>Coxiella</taxon>
    </lineage>
</organism>
<comment type="similarity">
    <text evidence="3 14">Belongs to the pyruvate kinase family.</text>
</comment>
<evidence type="ECO:0000256" key="1">
    <source>
        <dbReference type="ARBA" id="ARBA00001958"/>
    </source>
</evidence>
<dbReference type="RefSeq" id="WP_082160385.1">
    <property type="nucleotide sequence ID" value="NZ_CP011126.1"/>
</dbReference>
<dbReference type="NCBIfam" id="NF004491">
    <property type="entry name" value="PRK05826.1"/>
    <property type="match status" value="1"/>
</dbReference>
<dbReference type="NCBIfam" id="TIGR01064">
    <property type="entry name" value="pyruv_kin"/>
    <property type="match status" value="1"/>
</dbReference>
<comment type="catalytic activity">
    <reaction evidence="14">
        <text>pyruvate + ATP = phosphoenolpyruvate + ADP + H(+)</text>
        <dbReference type="Rhea" id="RHEA:18157"/>
        <dbReference type="ChEBI" id="CHEBI:15361"/>
        <dbReference type="ChEBI" id="CHEBI:15378"/>
        <dbReference type="ChEBI" id="CHEBI:30616"/>
        <dbReference type="ChEBI" id="CHEBI:58702"/>
        <dbReference type="ChEBI" id="CHEBI:456216"/>
        <dbReference type="EC" id="2.7.1.40"/>
    </reaction>
</comment>
<evidence type="ECO:0000256" key="12">
    <source>
        <dbReference type="ARBA" id="ARBA00023317"/>
    </source>
</evidence>
<proteinExistence type="inferred from homology"/>
<dbReference type="InterPro" id="IPR011037">
    <property type="entry name" value="Pyrv_Knase-like_insert_dom_sf"/>
</dbReference>
<evidence type="ECO:0000256" key="6">
    <source>
        <dbReference type="ARBA" id="ARBA00022723"/>
    </source>
</evidence>
<dbReference type="SUPFAM" id="SSF52935">
    <property type="entry name" value="PK C-terminal domain-like"/>
    <property type="match status" value="1"/>
</dbReference>
<dbReference type="Gene3D" id="2.40.33.10">
    <property type="entry name" value="PK beta-barrel domain-like"/>
    <property type="match status" value="1"/>
</dbReference>
<keyword evidence="8 14" id="KW-0418">Kinase</keyword>
<sequence>MSKNNQHMLRRTKIIATLGPATDDPSTLEEIINEGVDIVRLNFSHDSHERHKKRIEMVRKAAKKQERVIGILADLQGPKIRISSFKLGKIKLKKGDQFILDADLPPGEGTKEKVGIDYKNLPQDVKADDVLLLDDGRLKLIVQDVDRNKIICRVVEGAELSNHKGINRLGGGLSAESMTEKDIEDLKFVVNLNVDYIAISFPRDAEDVLKAKHLIQGYKVKADVIAKIERAEAVKNIDAIIEASDGVMVARGDLAVEIGDAQVPLVQKDIIHRVRSLDKPVIIATQMMESMIHASVPTRAEVSDVANAVLDNTDAIMLSAETAVGDYPVLAVGAMARTCLASELQPRSHTSRHRVECCFKRIDEAIAMATMYTANHLDIKAIVALTESGITPLWMSRIRTAIPIYGLSRFDKSLGRMTLYRGVYPIKFDPTQYSREEVNIVNIKAIEVMEKQGLLKKGDLVILTKGDHMGVGGGSNAMKILTVGKIV</sequence>
<evidence type="ECO:0000256" key="14">
    <source>
        <dbReference type="RuleBase" id="RU000504"/>
    </source>
</evidence>
<evidence type="ECO:0000256" key="4">
    <source>
        <dbReference type="ARBA" id="ARBA00012142"/>
    </source>
</evidence>
<keyword evidence="5 14" id="KW-0808">Transferase</keyword>
<keyword evidence="18" id="KW-1185">Reference proteome</keyword>
<evidence type="ECO:0000256" key="13">
    <source>
        <dbReference type="NCBIfam" id="TIGR01064"/>
    </source>
</evidence>
<evidence type="ECO:0000256" key="2">
    <source>
        <dbReference type="ARBA" id="ARBA00004997"/>
    </source>
</evidence>
<dbReference type="PROSITE" id="PS00110">
    <property type="entry name" value="PYRUVATE_KINASE"/>
    <property type="match status" value="1"/>
</dbReference>
<evidence type="ECO:0000313" key="18">
    <source>
        <dbReference type="Proteomes" id="UP000063965"/>
    </source>
</evidence>
<evidence type="ECO:0000256" key="8">
    <source>
        <dbReference type="ARBA" id="ARBA00022777"/>
    </source>
</evidence>
<evidence type="ECO:0000256" key="10">
    <source>
        <dbReference type="ARBA" id="ARBA00022842"/>
    </source>
</evidence>
<keyword evidence="7" id="KW-0547">Nucleotide-binding</keyword>
<evidence type="ECO:0000256" key="5">
    <source>
        <dbReference type="ARBA" id="ARBA00022679"/>
    </source>
</evidence>
<feature type="domain" description="Pyruvate kinase C-terminal" evidence="16">
    <location>
        <begin position="364"/>
        <end position="481"/>
    </location>
</feature>
<dbReference type="Gene3D" id="3.40.1380.20">
    <property type="entry name" value="Pyruvate kinase, C-terminal domain"/>
    <property type="match status" value="1"/>
</dbReference>
<keyword evidence="12 17" id="KW-0670">Pyruvate</keyword>
<evidence type="ECO:0000256" key="9">
    <source>
        <dbReference type="ARBA" id="ARBA00022840"/>
    </source>
</evidence>
<name>A0ABN4HPW2_9COXI</name>
<accession>A0ABN4HPW2</accession>
<dbReference type="GO" id="GO:0016301">
    <property type="term" value="F:kinase activity"/>
    <property type="evidence" value="ECO:0007669"/>
    <property type="project" value="UniProtKB-KW"/>
</dbReference>
<dbReference type="PANTHER" id="PTHR11817">
    <property type="entry name" value="PYRUVATE KINASE"/>
    <property type="match status" value="1"/>
</dbReference>
<comment type="pathway">
    <text evidence="2 14">Carbohydrate degradation; glycolysis; pyruvate from D-glyceraldehyde 3-phosphate: step 5/5.</text>
</comment>
<evidence type="ECO:0000313" key="17">
    <source>
        <dbReference type="EMBL" id="AKQ33206.1"/>
    </source>
</evidence>
<dbReference type="InterPro" id="IPR040442">
    <property type="entry name" value="Pyrv_kinase-like_dom_sf"/>
</dbReference>
<keyword evidence="11 14" id="KW-0324">Glycolysis</keyword>
<dbReference type="InterPro" id="IPR015813">
    <property type="entry name" value="Pyrv/PenolPyrv_kinase-like_dom"/>
</dbReference>
<evidence type="ECO:0000256" key="11">
    <source>
        <dbReference type="ARBA" id="ARBA00023152"/>
    </source>
</evidence>
<dbReference type="Gene3D" id="3.20.20.60">
    <property type="entry name" value="Phosphoenolpyruvate-binding domains"/>
    <property type="match status" value="1"/>
</dbReference>
<dbReference type="InterPro" id="IPR015806">
    <property type="entry name" value="Pyrv_Knase_insert_dom_sf"/>
</dbReference>
<evidence type="ECO:0000256" key="3">
    <source>
        <dbReference type="ARBA" id="ARBA00008663"/>
    </source>
</evidence>
<dbReference type="EMBL" id="CP011126">
    <property type="protein sequence ID" value="AKQ33206.1"/>
    <property type="molecule type" value="Genomic_DNA"/>
</dbReference>
<gene>
    <name evidence="17" type="primary">pyk</name>
    <name evidence="17" type="ORF">CleRT_01510</name>
</gene>
<dbReference type="SUPFAM" id="SSF50800">
    <property type="entry name" value="PK beta-barrel domain-like"/>
    <property type="match status" value="1"/>
</dbReference>
<evidence type="ECO:0000259" key="15">
    <source>
        <dbReference type="Pfam" id="PF00224"/>
    </source>
</evidence>
<evidence type="ECO:0000259" key="16">
    <source>
        <dbReference type="Pfam" id="PF02887"/>
    </source>
</evidence>
<dbReference type="InterPro" id="IPR001697">
    <property type="entry name" value="Pyr_Knase"/>
</dbReference>
<dbReference type="SUPFAM" id="SSF51621">
    <property type="entry name" value="Phosphoenolpyruvate/pyruvate domain"/>
    <property type="match status" value="1"/>
</dbReference>
<dbReference type="InterPro" id="IPR015793">
    <property type="entry name" value="Pyrv_Knase_brl"/>
</dbReference>
<dbReference type="NCBIfam" id="NF004978">
    <property type="entry name" value="PRK06354.1"/>
    <property type="match status" value="1"/>
</dbReference>
<dbReference type="EC" id="2.7.1.40" evidence="4 13"/>
<protein>
    <recommendedName>
        <fullName evidence="4 13">Pyruvate kinase</fullName>
        <ecNumber evidence="4 13">2.7.1.40</ecNumber>
    </recommendedName>
</protein>
<keyword evidence="10 14" id="KW-0460">Magnesium</keyword>
<dbReference type="InterPro" id="IPR015795">
    <property type="entry name" value="Pyrv_Knase_C"/>
</dbReference>
<reference evidence="17 18" key="1">
    <citation type="journal article" date="2015" name="Genome Biol. Evol.">
        <title>Distinctive Genome Reduction Rates Revealed by Genomic Analyses of Two Coxiella-Like Endosymbionts in Ticks.</title>
        <authorList>
            <person name="Gottlieb Y."/>
            <person name="Lalzar I."/>
            <person name="Klasson L."/>
        </authorList>
    </citation>
    <scope>NUCLEOTIDE SEQUENCE [LARGE SCALE GENOMIC DNA]</scope>
    <source>
        <strain evidence="17 18">CRt</strain>
    </source>
</reference>
<dbReference type="Pfam" id="PF00224">
    <property type="entry name" value="PK"/>
    <property type="match status" value="1"/>
</dbReference>